<dbReference type="InterPro" id="IPR051334">
    <property type="entry name" value="SRPK"/>
</dbReference>
<evidence type="ECO:0000256" key="2">
    <source>
        <dbReference type="ARBA" id="ARBA00022527"/>
    </source>
</evidence>
<dbReference type="SUPFAM" id="SSF56112">
    <property type="entry name" value="Protein kinase-like (PK-like)"/>
    <property type="match status" value="1"/>
</dbReference>
<dbReference type="SMART" id="SM00220">
    <property type="entry name" value="S_TKc"/>
    <property type="match status" value="1"/>
</dbReference>
<comment type="catalytic activity">
    <reaction evidence="7">
        <text>L-threonyl-[protein] + ATP = O-phospho-L-threonyl-[protein] + ADP + H(+)</text>
        <dbReference type="Rhea" id="RHEA:46608"/>
        <dbReference type="Rhea" id="RHEA-COMP:11060"/>
        <dbReference type="Rhea" id="RHEA-COMP:11605"/>
        <dbReference type="ChEBI" id="CHEBI:15378"/>
        <dbReference type="ChEBI" id="CHEBI:30013"/>
        <dbReference type="ChEBI" id="CHEBI:30616"/>
        <dbReference type="ChEBI" id="CHEBI:61977"/>
        <dbReference type="ChEBI" id="CHEBI:456216"/>
        <dbReference type="EC" id="2.7.11.1"/>
    </reaction>
</comment>
<evidence type="ECO:0000259" key="10">
    <source>
        <dbReference type="PROSITE" id="PS50011"/>
    </source>
</evidence>
<evidence type="ECO:0000256" key="7">
    <source>
        <dbReference type="ARBA" id="ARBA00047899"/>
    </source>
</evidence>
<reference evidence="11" key="1">
    <citation type="submission" date="2023-04" db="EMBL/GenBank/DDBJ databases">
        <title>Aspergillus oryzae NBRC 4228.</title>
        <authorList>
            <person name="Ichikawa N."/>
            <person name="Sato H."/>
            <person name="Tonouchi N."/>
        </authorList>
    </citation>
    <scope>NUCLEOTIDE SEQUENCE</scope>
    <source>
        <strain evidence="11">NBRC 4228</strain>
    </source>
</reference>
<dbReference type="PANTHER" id="PTHR47634:SF9">
    <property type="entry name" value="PROTEIN KINASE DOMAIN-CONTAINING PROTEIN-RELATED"/>
    <property type="match status" value="1"/>
</dbReference>
<comment type="catalytic activity">
    <reaction evidence="8">
        <text>L-seryl-[protein] + ATP = O-phospho-L-seryl-[protein] + ADP + H(+)</text>
        <dbReference type="Rhea" id="RHEA:17989"/>
        <dbReference type="Rhea" id="RHEA-COMP:9863"/>
        <dbReference type="Rhea" id="RHEA-COMP:11604"/>
        <dbReference type="ChEBI" id="CHEBI:15378"/>
        <dbReference type="ChEBI" id="CHEBI:29999"/>
        <dbReference type="ChEBI" id="CHEBI:30616"/>
        <dbReference type="ChEBI" id="CHEBI:83421"/>
        <dbReference type="ChEBI" id="CHEBI:456216"/>
        <dbReference type="EC" id="2.7.11.1"/>
    </reaction>
</comment>
<dbReference type="GO" id="GO:0000245">
    <property type="term" value="P:spliceosomal complex assembly"/>
    <property type="evidence" value="ECO:0007669"/>
    <property type="project" value="TreeGrafter"/>
</dbReference>
<dbReference type="GO" id="GO:0050684">
    <property type="term" value="P:regulation of mRNA processing"/>
    <property type="evidence" value="ECO:0007669"/>
    <property type="project" value="TreeGrafter"/>
</dbReference>
<keyword evidence="3" id="KW-0808">Transferase</keyword>
<dbReference type="Gene3D" id="3.30.200.20">
    <property type="entry name" value="Phosphorylase Kinase, domain 1"/>
    <property type="match status" value="1"/>
</dbReference>
<keyword evidence="5" id="KW-0418">Kinase</keyword>
<keyword evidence="6 9" id="KW-0067">ATP-binding</keyword>
<dbReference type="PROSITE" id="PS50011">
    <property type="entry name" value="PROTEIN_KINASE_DOM"/>
    <property type="match status" value="1"/>
</dbReference>
<gene>
    <name evidence="11" type="ORF">Aory04_000210200</name>
</gene>
<dbReference type="GO" id="GO:0005524">
    <property type="term" value="F:ATP binding"/>
    <property type="evidence" value="ECO:0007669"/>
    <property type="project" value="UniProtKB-UniRule"/>
</dbReference>
<name>A0AAN5BNU6_ASPOZ</name>
<dbReference type="Proteomes" id="UP001165205">
    <property type="component" value="Unassembled WGS sequence"/>
</dbReference>
<dbReference type="Gene3D" id="1.10.510.10">
    <property type="entry name" value="Transferase(Phosphotransferase) domain 1"/>
    <property type="match status" value="1"/>
</dbReference>
<feature type="binding site" evidence="9">
    <location>
        <position position="218"/>
    </location>
    <ligand>
        <name>ATP</name>
        <dbReference type="ChEBI" id="CHEBI:30616"/>
    </ligand>
</feature>
<dbReference type="EC" id="2.7.11.1" evidence="1"/>
<evidence type="ECO:0000256" key="5">
    <source>
        <dbReference type="ARBA" id="ARBA00022777"/>
    </source>
</evidence>
<protein>
    <recommendedName>
        <fullName evidence="1">non-specific serine/threonine protein kinase</fullName>
        <ecNumber evidence="1">2.7.11.1</ecNumber>
    </recommendedName>
</protein>
<evidence type="ECO:0000256" key="9">
    <source>
        <dbReference type="PROSITE-ProRule" id="PRU10141"/>
    </source>
</evidence>
<keyword evidence="4 9" id="KW-0547">Nucleotide-binding</keyword>
<evidence type="ECO:0000256" key="6">
    <source>
        <dbReference type="ARBA" id="ARBA00022840"/>
    </source>
</evidence>
<dbReference type="InterPro" id="IPR011009">
    <property type="entry name" value="Kinase-like_dom_sf"/>
</dbReference>
<dbReference type="EMBL" id="BSYA01000015">
    <property type="protein sequence ID" value="GMG24965.1"/>
    <property type="molecule type" value="Genomic_DNA"/>
</dbReference>
<evidence type="ECO:0000313" key="11">
    <source>
        <dbReference type="EMBL" id="GMG24965.1"/>
    </source>
</evidence>
<keyword evidence="2" id="KW-0723">Serine/threonine-protein kinase</keyword>
<dbReference type="InterPro" id="IPR000719">
    <property type="entry name" value="Prot_kinase_dom"/>
</dbReference>
<evidence type="ECO:0000256" key="1">
    <source>
        <dbReference type="ARBA" id="ARBA00012513"/>
    </source>
</evidence>
<evidence type="ECO:0000256" key="4">
    <source>
        <dbReference type="ARBA" id="ARBA00022741"/>
    </source>
</evidence>
<dbReference type="InterPro" id="IPR017441">
    <property type="entry name" value="Protein_kinase_ATP_BS"/>
</dbReference>
<dbReference type="GO" id="GO:0004674">
    <property type="term" value="F:protein serine/threonine kinase activity"/>
    <property type="evidence" value="ECO:0007669"/>
    <property type="project" value="UniProtKB-KW"/>
</dbReference>
<evidence type="ECO:0000256" key="8">
    <source>
        <dbReference type="ARBA" id="ARBA00048679"/>
    </source>
</evidence>
<dbReference type="PROSITE" id="PS00107">
    <property type="entry name" value="PROTEIN_KINASE_ATP"/>
    <property type="match status" value="1"/>
</dbReference>
<dbReference type="PANTHER" id="PTHR47634">
    <property type="entry name" value="PROTEIN KINASE DOMAIN-CONTAINING PROTEIN-RELATED"/>
    <property type="match status" value="1"/>
</dbReference>
<accession>A0AAN5BNU6</accession>
<evidence type="ECO:0000256" key="3">
    <source>
        <dbReference type="ARBA" id="ARBA00022679"/>
    </source>
</evidence>
<organism evidence="11 12">
    <name type="scientific">Aspergillus oryzae</name>
    <name type="common">Yellow koji mold</name>
    <dbReference type="NCBI Taxonomy" id="5062"/>
    <lineage>
        <taxon>Eukaryota</taxon>
        <taxon>Fungi</taxon>
        <taxon>Dikarya</taxon>
        <taxon>Ascomycota</taxon>
        <taxon>Pezizomycotina</taxon>
        <taxon>Eurotiomycetes</taxon>
        <taxon>Eurotiomycetidae</taxon>
        <taxon>Eurotiales</taxon>
        <taxon>Aspergillaceae</taxon>
        <taxon>Aspergillus</taxon>
        <taxon>Aspergillus subgen. Circumdati</taxon>
    </lineage>
</organism>
<comment type="caution">
    <text evidence="11">The sequence shown here is derived from an EMBL/GenBank/DDBJ whole genome shotgun (WGS) entry which is preliminary data.</text>
</comment>
<dbReference type="AlphaFoldDB" id="A0AAN5BNU6"/>
<evidence type="ECO:0000313" key="12">
    <source>
        <dbReference type="Proteomes" id="UP001165205"/>
    </source>
</evidence>
<sequence length="450" mass="51161">MPSLYVAIYYPRYGNYQHWALHLHTATEDLIFEVDGEHPTFRKMESRGKPSDSDSLIMSLLVSEIGDVDVPTVKAAVEAARVDNETLEWDCQEYVLDILEPCEQEAVLDGNDEHYVEVMKFLKSKRGPPSIPRLSALFRKKPFPMPSPGPPLPPGILIDEEISPVYNSKYFYPAKPGEVLVNRYQALVKVGWGVSSTVWLARDLQGHIEEPESVVALKIANNNASSAGHEREAEEHISTVDPSHRGHSLIRTLLDSFEVNGPEGSHSCLVYPPMREPLSMYQRRFGDRRMPLPLIKTYIRALLTGLDYLHKQCRTVHTGKFIFDLSSPRDTEPRRRLDLKLENIMVSFEDPTVLADFLESQLEKPMAFKIDSTGRPVYQSRSDFGPLKSLRSIPQLVDFGLATRHEEDDDWGVWPIQPDHYREPEVILGIGWQMPADIWNLGVLVRPVVL</sequence>
<feature type="domain" description="Protein kinase" evidence="10">
    <location>
        <begin position="184"/>
        <end position="450"/>
    </location>
</feature>
<proteinExistence type="predicted"/>